<protein>
    <submittedName>
        <fullName evidence="2">Uncharacterized protein</fullName>
    </submittedName>
</protein>
<sequence length="96" mass="11422">MLVFFFYERNFMILPSTTCRLIQPTFKYYSQMATSVNKILCPPTSVKEMMELEKDKFSKLIEFPSIKIPTKLVNRIAGLPLFNKYRLECLPRLKKY</sequence>
<reference evidence="2" key="1">
    <citation type="submission" date="2022-11" db="UniProtKB">
        <authorList>
            <consortium name="WormBaseParasite"/>
        </authorList>
    </citation>
    <scope>IDENTIFICATION</scope>
</reference>
<organism evidence="1 2">
    <name type="scientific">Meloidogyne incognita</name>
    <name type="common">Southern root-knot nematode worm</name>
    <name type="synonym">Oxyuris incognita</name>
    <dbReference type="NCBI Taxonomy" id="6306"/>
    <lineage>
        <taxon>Eukaryota</taxon>
        <taxon>Metazoa</taxon>
        <taxon>Ecdysozoa</taxon>
        <taxon>Nematoda</taxon>
        <taxon>Chromadorea</taxon>
        <taxon>Rhabditida</taxon>
        <taxon>Tylenchina</taxon>
        <taxon>Tylenchomorpha</taxon>
        <taxon>Tylenchoidea</taxon>
        <taxon>Meloidogynidae</taxon>
        <taxon>Meloidogyninae</taxon>
        <taxon>Meloidogyne</taxon>
        <taxon>Meloidogyne incognita group</taxon>
    </lineage>
</organism>
<accession>A0A914KSV6</accession>
<evidence type="ECO:0000313" key="1">
    <source>
        <dbReference type="Proteomes" id="UP000887563"/>
    </source>
</evidence>
<keyword evidence="1" id="KW-1185">Reference proteome</keyword>
<dbReference type="AlphaFoldDB" id="A0A914KSV6"/>
<dbReference type="WBParaSite" id="Minc3s00101g04568">
    <property type="protein sequence ID" value="Minc3s00101g04568"/>
    <property type="gene ID" value="Minc3s00101g04568"/>
</dbReference>
<name>A0A914KSV6_MELIC</name>
<proteinExistence type="predicted"/>
<evidence type="ECO:0000313" key="2">
    <source>
        <dbReference type="WBParaSite" id="Minc3s00101g04568"/>
    </source>
</evidence>
<dbReference type="Proteomes" id="UP000887563">
    <property type="component" value="Unplaced"/>
</dbReference>